<evidence type="ECO:0000313" key="11">
    <source>
        <dbReference type="EMBL" id="GAA4624979.1"/>
    </source>
</evidence>
<dbReference type="Gene3D" id="3.20.20.70">
    <property type="entry name" value="Aldolase class I"/>
    <property type="match status" value="1"/>
</dbReference>
<feature type="active site" description="Proton acceptor" evidence="8">
    <location>
        <position position="79"/>
    </location>
</feature>
<evidence type="ECO:0000256" key="8">
    <source>
        <dbReference type="HAMAP-Rule" id="MF_00131"/>
    </source>
</evidence>
<proteinExistence type="inferred from homology"/>
<dbReference type="EMBL" id="BAABHK010000003">
    <property type="protein sequence ID" value="GAA4624979.1"/>
    <property type="molecule type" value="Genomic_DNA"/>
</dbReference>
<sequence length="298" mass="30896">MSGGPVAERDALTGQARDDRRSGSMERTGGAPTVATAFEKAKAEGRAALVGYLPAGFPSYEGAVAAATAMVEAGCDVIEIGLPYTDPLMDGPTIQDAVHQALTGGIRVADVFRTVEAVAATGARTLIMTYWNPVDRYGVEAFARDLSSAGGCGLITPDLTPEEAEPWLAASDAYDLDRVFLVALSSTDERLGIITNVSRGFVYAASLMGVTGARTAVDTGAAHLVERTRKAMAQRSPLPIGLGLGVSNGEQAAEVAGFADGVIVGSAFIRRLLDAPSPEAGIDAVRRLTAELAEGVRR</sequence>
<comment type="function">
    <text evidence="8">The alpha subunit is responsible for the aldol cleavage of indoleglycerol phosphate to indole and glyceraldehyde 3-phosphate.</text>
</comment>
<dbReference type="Pfam" id="PF00290">
    <property type="entry name" value="Trp_syntA"/>
    <property type="match status" value="1"/>
</dbReference>
<dbReference type="SUPFAM" id="SSF51366">
    <property type="entry name" value="Ribulose-phoshate binding barrel"/>
    <property type="match status" value="1"/>
</dbReference>
<comment type="subunit">
    <text evidence="2 8">Tetramer of two alpha and two beta chains.</text>
</comment>
<dbReference type="InterPro" id="IPR002028">
    <property type="entry name" value="Trp_synthase_suA"/>
</dbReference>
<evidence type="ECO:0000256" key="4">
    <source>
        <dbReference type="ARBA" id="ARBA00022822"/>
    </source>
</evidence>
<comment type="pathway">
    <text evidence="1 8">Amino-acid biosynthesis; L-tryptophan biosynthesis; L-tryptophan from chorismate: step 5/5.</text>
</comment>
<evidence type="ECO:0000256" key="5">
    <source>
        <dbReference type="ARBA" id="ARBA00023141"/>
    </source>
</evidence>
<gene>
    <name evidence="11" type="primary">trpA_2</name>
    <name evidence="8" type="synonym">trpA</name>
    <name evidence="11" type="ORF">GCM10023196_027340</name>
</gene>
<keyword evidence="6 8" id="KW-0456">Lyase</keyword>
<evidence type="ECO:0000256" key="3">
    <source>
        <dbReference type="ARBA" id="ARBA00022605"/>
    </source>
</evidence>
<keyword evidence="5 8" id="KW-0057">Aromatic amino acid biosynthesis</keyword>
<dbReference type="InterPro" id="IPR018204">
    <property type="entry name" value="Trp_synthase_alpha_AS"/>
</dbReference>
<dbReference type="PROSITE" id="PS00167">
    <property type="entry name" value="TRP_SYNTHASE_ALPHA"/>
    <property type="match status" value="1"/>
</dbReference>
<organism evidence="11 12">
    <name type="scientific">Actinoallomurus vinaceus</name>
    <dbReference type="NCBI Taxonomy" id="1080074"/>
    <lineage>
        <taxon>Bacteria</taxon>
        <taxon>Bacillati</taxon>
        <taxon>Actinomycetota</taxon>
        <taxon>Actinomycetes</taxon>
        <taxon>Streptosporangiales</taxon>
        <taxon>Thermomonosporaceae</taxon>
        <taxon>Actinoallomurus</taxon>
    </lineage>
</organism>
<keyword evidence="4 8" id="KW-0822">Tryptophan biosynthesis</keyword>
<dbReference type="InterPro" id="IPR011060">
    <property type="entry name" value="RibuloseP-bd_barrel"/>
</dbReference>
<evidence type="ECO:0000256" key="6">
    <source>
        <dbReference type="ARBA" id="ARBA00023239"/>
    </source>
</evidence>
<dbReference type="HAMAP" id="MF_00131">
    <property type="entry name" value="Trp_synth_alpha"/>
    <property type="match status" value="1"/>
</dbReference>
<feature type="active site" description="Proton acceptor" evidence="8">
    <location>
        <position position="90"/>
    </location>
</feature>
<dbReference type="InterPro" id="IPR013785">
    <property type="entry name" value="Aldolase_TIM"/>
</dbReference>
<protein>
    <recommendedName>
        <fullName evidence="8">Tryptophan synthase alpha chain</fullName>
        <ecNumber evidence="8">4.2.1.20</ecNumber>
    </recommendedName>
</protein>
<comment type="caution">
    <text evidence="11">The sequence shown here is derived from an EMBL/GenBank/DDBJ whole genome shotgun (WGS) entry which is preliminary data.</text>
</comment>
<keyword evidence="3 8" id="KW-0028">Amino-acid biosynthesis</keyword>
<evidence type="ECO:0000313" key="12">
    <source>
        <dbReference type="Proteomes" id="UP001501442"/>
    </source>
</evidence>
<dbReference type="NCBIfam" id="TIGR00262">
    <property type="entry name" value="trpA"/>
    <property type="match status" value="1"/>
</dbReference>
<keyword evidence="12" id="KW-1185">Reference proteome</keyword>
<comment type="catalytic activity">
    <reaction evidence="7 8">
        <text>(1S,2R)-1-C-(indol-3-yl)glycerol 3-phosphate + L-serine = D-glyceraldehyde 3-phosphate + L-tryptophan + H2O</text>
        <dbReference type="Rhea" id="RHEA:10532"/>
        <dbReference type="ChEBI" id="CHEBI:15377"/>
        <dbReference type="ChEBI" id="CHEBI:33384"/>
        <dbReference type="ChEBI" id="CHEBI:57912"/>
        <dbReference type="ChEBI" id="CHEBI:58866"/>
        <dbReference type="ChEBI" id="CHEBI:59776"/>
        <dbReference type="EC" id="4.2.1.20"/>
    </reaction>
</comment>
<evidence type="ECO:0000256" key="7">
    <source>
        <dbReference type="ARBA" id="ARBA00049047"/>
    </source>
</evidence>
<accession>A0ABP8U8F7</accession>
<feature type="region of interest" description="Disordered" evidence="10">
    <location>
        <begin position="1"/>
        <end position="31"/>
    </location>
</feature>
<dbReference type="CDD" id="cd04724">
    <property type="entry name" value="Tryptophan_synthase_alpha"/>
    <property type="match status" value="1"/>
</dbReference>
<dbReference type="Proteomes" id="UP001501442">
    <property type="component" value="Unassembled WGS sequence"/>
</dbReference>
<evidence type="ECO:0000256" key="2">
    <source>
        <dbReference type="ARBA" id="ARBA00011270"/>
    </source>
</evidence>
<dbReference type="PANTHER" id="PTHR43406:SF1">
    <property type="entry name" value="TRYPTOPHAN SYNTHASE ALPHA CHAIN, CHLOROPLASTIC"/>
    <property type="match status" value="1"/>
</dbReference>
<dbReference type="PANTHER" id="PTHR43406">
    <property type="entry name" value="TRYPTOPHAN SYNTHASE, ALPHA CHAIN"/>
    <property type="match status" value="1"/>
</dbReference>
<evidence type="ECO:0000256" key="10">
    <source>
        <dbReference type="SAM" id="MobiDB-lite"/>
    </source>
</evidence>
<dbReference type="EC" id="4.2.1.20" evidence="8"/>
<comment type="similarity">
    <text evidence="8 9">Belongs to the TrpA family.</text>
</comment>
<evidence type="ECO:0000256" key="9">
    <source>
        <dbReference type="RuleBase" id="RU003662"/>
    </source>
</evidence>
<reference evidence="12" key="1">
    <citation type="journal article" date="2019" name="Int. J. Syst. Evol. Microbiol.">
        <title>The Global Catalogue of Microorganisms (GCM) 10K type strain sequencing project: providing services to taxonomists for standard genome sequencing and annotation.</title>
        <authorList>
            <consortium name="The Broad Institute Genomics Platform"/>
            <consortium name="The Broad Institute Genome Sequencing Center for Infectious Disease"/>
            <person name="Wu L."/>
            <person name="Ma J."/>
        </authorList>
    </citation>
    <scope>NUCLEOTIDE SEQUENCE [LARGE SCALE GENOMIC DNA]</scope>
    <source>
        <strain evidence="12">JCM 17939</strain>
    </source>
</reference>
<feature type="compositionally biased region" description="Basic and acidic residues" evidence="10">
    <location>
        <begin position="7"/>
        <end position="24"/>
    </location>
</feature>
<evidence type="ECO:0000256" key="1">
    <source>
        <dbReference type="ARBA" id="ARBA00004733"/>
    </source>
</evidence>
<name>A0ABP8U8F7_9ACTN</name>